<evidence type="ECO:0000313" key="3">
    <source>
        <dbReference type="Proteomes" id="UP000799776"/>
    </source>
</evidence>
<dbReference type="OrthoDB" id="4138492at2759"/>
<reference evidence="2" key="1">
    <citation type="journal article" date="2020" name="Stud. Mycol.">
        <title>101 Dothideomycetes genomes: a test case for predicting lifestyles and emergence of pathogens.</title>
        <authorList>
            <person name="Haridas S."/>
            <person name="Albert R."/>
            <person name="Binder M."/>
            <person name="Bloem J."/>
            <person name="Labutti K."/>
            <person name="Salamov A."/>
            <person name="Andreopoulos B."/>
            <person name="Baker S."/>
            <person name="Barry K."/>
            <person name="Bills G."/>
            <person name="Bluhm B."/>
            <person name="Cannon C."/>
            <person name="Castanera R."/>
            <person name="Culley D."/>
            <person name="Daum C."/>
            <person name="Ezra D."/>
            <person name="Gonzalez J."/>
            <person name="Henrissat B."/>
            <person name="Kuo A."/>
            <person name="Liang C."/>
            <person name="Lipzen A."/>
            <person name="Lutzoni F."/>
            <person name="Magnuson J."/>
            <person name="Mondo S."/>
            <person name="Nolan M."/>
            <person name="Ohm R."/>
            <person name="Pangilinan J."/>
            <person name="Park H.-J."/>
            <person name="Ramirez L."/>
            <person name="Alfaro M."/>
            <person name="Sun H."/>
            <person name="Tritt A."/>
            <person name="Yoshinaga Y."/>
            <person name="Zwiers L.-H."/>
            <person name="Turgeon B."/>
            <person name="Goodwin S."/>
            <person name="Spatafora J."/>
            <person name="Crous P."/>
            <person name="Grigoriev I."/>
        </authorList>
    </citation>
    <scope>NUCLEOTIDE SEQUENCE</scope>
    <source>
        <strain evidence="2">CBS 121410</strain>
    </source>
</reference>
<dbReference type="GO" id="GO:0016020">
    <property type="term" value="C:membrane"/>
    <property type="evidence" value="ECO:0007669"/>
    <property type="project" value="TreeGrafter"/>
</dbReference>
<evidence type="ECO:0000313" key="2">
    <source>
        <dbReference type="EMBL" id="KAF2087627.1"/>
    </source>
</evidence>
<keyword evidence="3" id="KW-1185">Reference proteome</keyword>
<keyword evidence="1" id="KW-0472">Membrane</keyword>
<dbReference type="Gene3D" id="3.40.50.12780">
    <property type="entry name" value="N-terminal domain of ligase-like"/>
    <property type="match status" value="1"/>
</dbReference>
<organism evidence="2 3">
    <name type="scientific">Saccharata proteae CBS 121410</name>
    <dbReference type="NCBI Taxonomy" id="1314787"/>
    <lineage>
        <taxon>Eukaryota</taxon>
        <taxon>Fungi</taxon>
        <taxon>Dikarya</taxon>
        <taxon>Ascomycota</taxon>
        <taxon>Pezizomycotina</taxon>
        <taxon>Dothideomycetes</taxon>
        <taxon>Dothideomycetes incertae sedis</taxon>
        <taxon>Botryosphaeriales</taxon>
        <taxon>Saccharataceae</taxon>
        <taxon>Saccharata</taxon>
    </lineage>
</organism>
<keyword evidence="1" id="KW-1133">Transmembrane helix</keyword>
<comment type="caution">
    <text evidence="2">The sequence shown here is derived from an EMBL/GenBank/DDBJ whole genome shotgun (WGS) entry which is preliminary data.</text>
</comment>
<feature type="transmembrane region" description="Helical" evidence="1">
    <location>
        <begin position="12"/>
        <end position="39"/>
    </location>
</feature>
<dbReference type="SUPFAM" id="SSF56801">
    <property type="entry name" value="Acetyl-CoA synthetase-like"/>
    <property type="match status" value="1"/>
</dbReference>
<accession>A0A9P4HWC2</accession>
<dbReference type="PANTHER" id="PTHR43272:SF11">
    <property type="entry name" value="AMP-DEPENDENT SYNTHETASE_LIGASE DOMAIN-CONTAINING PROTEIN"/>
    <property type="match status" value="1"/>
</dbReference>
<protein>
    <submittedName>
        <fullName evidence="2">Acetyl-CoA synthetase-like protein</fullName>
    </submittedName>
</protein>
<keyword evidence="1" id="KW-0812">Transmembrane</keyword>
<dbReference type="Proteomes" id="UP000799776">
    <property type="component" value="Unassembled WGS sequence"/>
</dbReference>
<gene>
    <name evidence="2" type="ORF">K490DRAFT_73574</name>
</gene>
<proteinExistence type="predicted"/>
<dbReference type="PANTHER" id="PTHR43272">
    <property type="entry name" value="LONG-CHAIN-FATTY-ACID--COA LIGASE"/>
    <property type="match status" value="1"/>
</dbReference>
<sequence>MPSLIDALDAQLAALFAGWNSTTTLLALSIATFIGYSAYLNLSDPDIHPMLLARSSNAAAVRQPGESAVYRSPQVPHGYPLQASLNIPGEQRYQRRAGDLRDVWRKVAGVLPGEKGEFTKHPGKIMTVLGKDEVVEHEVDDISREINILGGFFGQHGAKRVAVYLPNSIEFLAAVFAGAFYGFSPVLIPYNQPHDVVISILQRSKADCLIAEAGSIPLADVTKGVSGLKQIVWVVEKTSRHMDWNEVPEGAGGKIDVSTWHELVQDNQATSTTEVPKYVAGDKAESVYTIWQNRMGGEGEIVEFTQENLTSAVASLIAALPSTQRFNPSDLFLPAESLTHSYTLCQTLAALYSHASLALTSVAGAGVQLNLAARGIAPTVACISAETAADLHANTTASLGSGLKKIAHSMETKAWGSGRMPTDTLLTKLNAPTRAAVGATPGKLRLVFVAEKAGADTPPLSSTDLSDLRIFLNARVIYALTAAKVAGAVAQTNIYDYRREEGLPSKHAHFGAPLSSVEIKLVDTGSAKTTDERVEGEIVVMGPAVSGDSVEIGAVGRFRDDGCLAYL</sequence>
<dbReference type="GO" id="GO:0004467">
    <property type="term" value="F:long-chain fatty acid-CoA ligase activity"/>
    <property type="evidence" value="ECO:0007669"/>
    <property type="project" value="TreeGrafter"/>
</dbReference>
<evidence type="ECO:0000256" key="1">
    <source>
        <dbReference type="SAM" id="Phobius"/>
    </source>
</evidence>
<name>A0A9P4HWC2_9PEZI</name>
<dbReference type="InterPro" id="IPR042099">
    <property type="entry name" value="ANL_N_sf"/>
</dbReference>
<dbReference type="EMBL" id="ML978719">
    <property type="protein sequence ID" value="KAF2087627.1"/>
    <property type="molecule type" value="Genomic_DNA"/>
</dbReference>
<dbReference type="GO" id="GO:0005783">
    <property type="term" value="C:endoplasmic reticulum"/>
    <property type="evidence" value="ECO:0007669"/>
    <property type="project" value="TreeGrafter"/>
</dbReference>
<dbReference type="AlphaFoldDB" id="A0A9P4HWC2"/>